<keyword evidence="2" id="KW-0064">Aspartyl protease</keyword>
<dbReference type="SMART" id="SM00343">
    <property type="entry name" value="ZnF_C2HC"/>
    <property type="match status" value="1"/>
</dbReference>
<feature type="region of interest" description="Disordered" evidence="5">
    <location>
        <begin position="465"/>
        <end position="489"/>
    </location>
</feature>
<dbReference type="Gene3D" id="3.30.70.270">
    <property type="match status" value="2"/>
</dbReference>
<sequence length="1578" mass="183067">MIESFDAEGKPILFYKDLVTGHCPWDMDCSCEQCVEEDFVQEVEGGYHTSYNPHKKKKNRKKNSIYSQLYQRWKNGDPTVGPLGEDNGKFIFLVDYGPRRKEEIPVPKEVPQTLPPSDSSPPPSYKKEKPVRPVQPCYKKIQKWIKKNPVIQKEVSQTNTQSICMFTPTGSSYNKDFPPLKEFTENEFRHIPKIPTQLHGENISAAEATLNWQTENALAQNATLQRIDARVAQMDTKITMVETKVDSNTKIANELIVNLHKMLQVAETRPTDPGQDLFYYVEQKNQEIQRLKDHIKYLQEHGLPPSAQSGEILFPNRSTPSSVFSPFESRTPLSPPSVFHRQPVEPKRLAPYELRELIRKQEADQKREREERERKGKSHAVQEEEEPVPKVSRSMMIRDGQQNPLSLFLKGYKEAIIPRIAAINTEETEQSSESEISDNSQSIETQSSSDDEIQMAIPNVKTEEVEVDPMDTDASPSASAPPPFQINSGKHTFTLDDIRSTRWPQRLQEFQAWMDTQKLTRESNYEILSEFVSRFTGMLRDWWNTLSQPDQVVFLTRQSFPEVLQILHTFFLGNQEDLKTLKKKEFFKRKCCSPERRYLQKHFTIMAKLFYFLGADPNLKHTILASILEILQNAVSRHLQSTGKRVENLTIGEIQQETYMALEEICDRKKIIKNYLTGSKEIARACRDTKLQIKCKEKEDCHCRQKKKFRSRRSDQRPFRTPAYPRSLRRKRKWRYLRKKQPQGQKSSRCYICGRQGHFAKRCPKNKQGAKMIQMIQQKIGIPIHEEDDVESIFSIDDEPNDNSLFAIQSLEENKDPDSELSSEEIYMFQGQISSSAVVASIAPTPHVPVSINLDKYSKAIDVIAFIDTGAAKTIMNPDILPEKWWKPYKKIFSTASSDEFVTHLISELITIQFFPGCSVRTRVLGSKFPGKDLVVGFDVYTQAKFLRIIPEGLRYKQMLKPFVDISRLFLVQPTEEIKVLLEELKGKSCAESHEDFLSKCDYPLWRNLEFYVKLPFKKNEDANPTKASHTGMNPEHQRLAEAECNELLQQGLIEPSDSQWACEAFYVNKRSEQARGKLRLVINYQPLNHFLLDDKFPLPNRNALFSSLAKAQVFSKFDLKAGFWQLGIDPADRPKTGFCIPNHHFQWKVMPFGLKTATSLFQKAMIKILQPIMDQTLIYIDDILLNSPDEEAHLKLLKHFSQLVAQYGVMLSERNMKVNQREIEFLGMHLKEGKYHPGTHIAQELLKFPDKDLSKKQILEFLGIVNYLRDFVPKISKYTNPLRKMLKKEPPQWSTAQSKAIKTLKEILQQLPPLQIPSDGKRILQTDASDKYWGAILFEEKDKKRHLCGYKSGRFSDAKIHYHSTFKEILAVKKAISKFEFHLIGHHFLVEMDMSSFPQMLKFKQKTVPHPQLLRWAEWFSKFSFDCKHIKGKTNVLADLLTRPKIMMYRASSSKETVPEKKQKKNPETAFNIPPNLNPEFSPEVYRLVLENKFHSKARDMIFEYQLDIFRNYGGSMLNPFGLHPDYPFIHPIHFEILEVPDEVKWLLRYFTHMYQVAIQFVLPDLQYFIDEAIQGT</sequence>
<organism evidence="8 9">
    <name type="scientific">Hibiscus sabdariffa</name>
    <name type="common">roselle</name>
    <dbReference type="NCBI Taxonomy" id="183260"/>
    <lineage>
        <taxon>Eukaryota</taxon>
        <taxon>Viridiplantae</taxon>
        <taxon>Streptophyta</taxon>
        <taxon>Embryophyta</taxon>
        <taxon>Tracheophyta</taxon>
        <taxon>Spermatophyta</taxon>
        <taxon>Magnoliopsida</taxon>
        <taxon>eudicotyledons</taxon>
        <taxon>Gunneridae</taxon>
        <taxon>Pentapetalae</taxon>
        <taxon>rosids</taxon>
        <taxon>malvids</taxon>
        <taxon>Malvales</taxon>
        <taxon>Malvaceae</taxon>
        <taxon>Malvoideae</taxon>
        <taxon>Hibiscus</taxon>
    </lineage>
</organism>
<dbReference type="CDD" id="cd09274">
    <property type="entry name" value="RNase_HI_RT_Ty3"/>
    <property type="match status" value="1"/>
</dbReference>
<evidence type="ECO:0000256" key="5">
    <source>
        <dbReference type="SAM" id="MobiDB-lite"/>
    </source>
</evidence>
<evidence type="ECO:0000259" key="7">
    <source>
        <dbReference type="PROSITE" id="PS50878"/>
    </source>
</evidence>
<keyword evidence="2" id="KW-0378">Hydrolase</keyword>
<dbReference type="EMBL" id="JBBPBN010000025">
    <property type="protein sequence ID" value="KAK9008800.1"/>
    <property type="molecule type" value="Genomic_DNA"/>
</dbReference>
<dbReference type="PANTHER" id="PTHR33064">
    <property type="entry name" value="POL PROTEIN"/>
    <property type="match status" value="1"/>
</dbReference>
<dbReference type="InterPro" id="IPR043128">
    <property type="entry name" value="Rev_trsase/Diguanyl_cyclase"/>
</dbReference>
<proteinExistence type="predicted"/>
<keyword evidence="4" id="KW-0863">Zinc-finger</keyword>
<feature type="region of interest" description="Disordered" evidence="5">
    <location>
        <begin position="104"/>
        <end position="132"/>
    </location>
</feature>
<dbReference type="CDD" id="cd01647">
    <property type="entry name" value="RT_LTR"/>
    <property type="match status" value="1"/>
</dbReference>
<dbReference type="Pfam" id="PF00098">
    <property type="entry name" value="zf-CCHC"/>
    <property type="match status" value="1"/>
</dbReference>
<accession>A0ABR2R765</accession>
<dbReference type="Pfam" id="PF17919">
    <property type="entry name" value="RT_RNaseH_2"/>
    <property type="match status" value="1"/>
</dbReference>
<dbReference type="InterPro" id="IPR041577">
    <property type="entry name" value="RT_RNaseH_2"/>
</dbReference>
<dbReference type="Gene3D" id="4.10.60.10">
    <property type="entry name" value="Zinc finger, CCHC-type"/>
    <property type="match status" value="1"/>
</dbReference>
<dbReference type="PROSITE" id="PS50158">
    <property type="entry name" value="ZF_CCHC"/>
    <property type="match status" value="1"/>
</dbReference>
<evidence type="ECO:0000313" key="8">
    <source>
        <dbReference type="EMBL" id="KAK9008800.1"/>
    </source>
</evidence>
<keyword evidence="4" id="KW-0479">Metal-binding</keyword>
<keyword evidence="9" id="KW-1185">Reference proteome</keyword>
<reference evidence="8 9" key="1">
    <citation type="journal article" date="2024" name="G3 (Bethesda)">
        <title>Genome assembly of Hibiscus sabdariffa L. provides insights into metabolisms of medicinal natural products.</title>
        <authorList>
            <person name="Kim T."/>
        </authorList>
    </citation>
    <scope>NUCLEOTIDE SEQUENCE [LARGE SCALE GENOMIC DNA]</scope>
    <source>
        <strain evidence="8">TK-2024</strain>
        <tissue evidence="8">Old leaves</tissue>
    </source>
</reference>
<feature type="compositionally biased region" description="Acidic residues" evidence="5">
    <location>
        <begin position="426"/>
        <end position="436"/>
    </location>
</feature>
<dbReference type="PANTHER" id="PTHR33064:SF37">
    <property type="entry name" value="RIBONUCLEASE H"/>
    <property type="match status" value="1"/>
</dbReference>
<dbReference type="SUPFAM" id="SSF57756">
    <property type="entry name" value="Retrovirus zinc finger-like domains"/>
    <property type="match status" value="1"/>
</dbReference>
<evidence type="ECO:0000313" key="9">
    <source>
        <dbReference type="Proteomes" id="UP001396334"/>
    </source>
</evidence>
<gene>
    <name evidence="8" type="ORF">V6N11_080278</name>
</gene>
<name>A0ABR2R765_9ROSI</name>
<dbReference type="Gene3D" id="3.10.10.10">
    <property type="entry name" value="HIV Type 1 Reverse Transcriptase, subunit A, domain 1"/>
    <property type="match status" value="1"/>
</dbReference>
<dbReference type="InterPro" id="IPR036875">
    <property type="entry name" value="Znf_CCHC_sf"/>
</dbReference>
<dbReference type="InterPro" id="IPR000477">
    <property type="entry name" value="RT_dom"/>
</dbReference>
<keyword evidence="3" id="KW-0238">DNA-binding</keyword>
<dbReference type="InterPro" id="IPR051320">
    <property type="entry name" value="Viral_Replic_Matur_Polypro"/>
</dbReference>
<dbReference type="Pfam" id="PF00078">
    <property type="entry name" value="RVT_1"/>
    <property type="match status" value="1"/>
</dbReference>
<feature type="domain" description="CCHC-type" evidence="6">
    <location>
        <begin position="749"/>
        <end position="765"/>
    </location>
</feature>
<feature type="domain" description="Reverse transcriptase" evidence="7">
    <location>
        <begin position="1050"/>
        <end position="1231"/>
    </location>
</feature>
<evidence type="ECO:0000259" key="6">
    <source>
        <dbReference type="PROSITE" id="PS50158"/>
    </source>
</evidence>
<feature type="region of interest" description="Disordered" evidence="5">
    <location>
        <begin position="424"/>
        <end position="453"/>
    </location>
</feature>
<evidence type="ECO:0008006" key="10">
    <source>
        <dbReference type="Google" id="ProtNLM"/>
    </source>
</evidence>
<evidence type="ECO:0000256" key="4">
    <source>
        <dbReference type="PROSITE-ProRule" id="PRU00047"/>
    </source>
</evidence>
<dbReference type="Proteomes" id="UP001396334">
    <property type="component" value="Unassembled WGS sequence"/>
</dbReference>
<dbReference type="SUPFAM" id="SSF56672">
    <property type="entry name" value="DNA/RNA polymerases"/>
    <property type="match status" value="1"/>
</dbReference>
<comment type="caution">
    <text evidence="8">The sequence shown here is derived from an EMBL/GenBank/DDBJ whole genome shotgun (WGS) entry which is preliminary data.</text>
</comment>
<protein>
    <recommendedName>
        <fullName evidence="10">Polyprotein</fullName>
    </recommendedName>
</protein>
<keyword evidence="4" id="KW-0862">Zinc</keyword>
<feature type="region of interest" description="Disordered" evidence="5">
    <location>
        <begin position="321"/>
        <end position="391"/>
    </location>
</feature>
<dbReference type="PROSITE" id="PS50878">
    <property type="entry name" value="RT_POL"/>
    <property type="match status" value="1"/>
</dbReference>
<keyword evidence="1" id="KW-0645">Protease</keyword>
<dbReference type="InterPro" id="IPR043502">
    <property type="entry name" value="DNA/RNA_pol_sf"/>
</dbReference>
<evidence type="ECO:0000256" key="2">
    <source>
        <dbReference type="ARBA" id="ARBA00022750"/>
    </source>
</evidence>
<feature type="compositionally biased region" description="Basic and acidic residues" evidence="5">
    <location>
        <begin position="342"/>
        <end position="374"/>
    </location>
</feature>
<evidence type="ECO:0000256" key="1">
    <source>
        <dbReference type="ARBA" id="ARBA00022670"/>
    </source>
</evidence>
<evidence type="ECO:0000256" key="3">
    <source>
        <dbReference type="ARBA" id="ARBA00023125"/>
    </source>
</evidence>
<dbReference type="InterPro" id="IPR001878">
    <property type="entry name" value="Znf_CCHC"/>
</dbReference>